<comment type="caution">
    <text evidence="2">The sequence shown here is derived from an EMBL/GenBank/DDBJ whole genome shotgun (WGS) entry which is preliminary data.</text>
</comment>
<name>A0A2T4ZDJ8_9BACL</name>
<dbReference type="PANTHER" id="PTHR40070">
    <property type="entry name" value="UPF0478 PROTEIN YTXG"/>
    <property type="match status" value="1"/>
</dbReference>
<dbReference type="PANTHER" id="PTHR40070:SF1">
    <property type="entry name" value="UPF0478 PROTEIN YTXG"/>
    <property type="match status" value="1"/>
</dbReference>
<evidence type="ECO:0000256" key="1">
    <source>
        <dbReference type="SAM" id="Phobius"/>
    </source>
</evidence>
<dbReference type="InterPro" id="IPR009293">
    <property type="entry name" value="UPF0478"/>
</dbReference>
<keyword evidence="1" id="KW-1133">Transmembrane helix</keyword>
<keyword evidence="3" id="KW-1185">Reference proteome</keyword>
<gene>
    <name evidence="2" type="ORF">C8J48_2609</name>
</gene>
<dbReference type="Proteomes" id="UP000241639">
    <property type="component" value="Unassembled WGS sequence"/>
</dbReference>
<keyword evidence="1" id="KW-0472">Membrane</keyword>
<evidence type="ECO:0000313" key="2">
    <source>
        <dbReference type="EMBL" id="PTM59970.1"/>
    </source>
</evidence>
<dbReference type="AlphaFoldDB" id="A0A2T4ZDJ8"/>
<protein>
    <submittedName>
        <fullName evidence="2">Uncharacterized protein YoxC</fullName>
    </submittedName>
</protein>
<feature type="transmembrane region" description="Helical" evidence="1">
    <location>
        <begin position="6"/>
        <end position="25"/>
    </location>
</feature>
<sequence length="136" mass="14961">MTLQISVAVVAIAFVALVVYLILALRQLTRTLTSVDTTLQEMKPRLEEVADESNRTLKEARALLADARQKTEQTDAFFQAVNNAGTSLKELSSGITRAAAVQKERLGSVTAIASVAIELMKKWRSEKGTDDRKRVN</sequence>
<keyword evidence="1" id="KW-0812">Transmembrane</keyword>
<accession>A0A2T4ZDJ8</accession>
<reference evidence="2 3" key="1">
    <citation type="submission" date="2018-04" db="EMBL/GenBank/DDBJ databases">
        <title>Genomic Encyclopedia of Archaeal and Bacterial Type Strains, Phase II (KMG-II): from individual species to whole genera.</title>
        <authorList>
            <person name="Goeker M."/>
        </authorList>
    </citation>
    <scope>NUCLEOTIDE SEQUENCE [LARGE SCALE GENOMIC DNA]</scope>
    <source>
        <strain evidence="2 3">DSM 45169</strain>
    </source>
</reference>
<dbReference type="RefSeq" id="WP_170105467.1">
    <property type="nucleotide sequence ID" value="NZ_PZZP01000001.1"/>
</dbReference>
<organism evidence="2 3">
    <name type="scientific">Desmospora activa DSM 45169</name>
    <dbReference type="NCBI Taxonomy" id="1121389"/>
    <lineage>
        <taxon>Bacteria</taxon>
        <taxon>Bacillati</taxon>
        <taxon>Bacillota</taxon>
        <taxon>Bacilli</taxon>
        <taxon>Bacillales</taxon>
        <taxon>Thermoactinomycetaceae</taxon>
        <taxon>Desmospora</taxon>
    </lineage>
</organism>
<dbReference type="EMBL" id="PZZP01000001">
    <property type="protein sequence ID" value="PTM59970.1"/>
    <property type="molecule type" value="Genomic_DNA"/>
</dbReference>
<dbReference type="Pfam" id="PF06103">
    <property type="entry name" value="DUF948"/>
    <property type="match status" value="1"/>
</dbReference>
<proteinExistence type="predicted"/>
<evidence type="ECO:0000313" key="3">
    <source>
        <dbReference type="Proteomes" id="UP000241639"/>
    </source>
</evidence>